<comment type="subcellular location">
    <subcellularLocation>
        <location evidence="1">Membrane</location>
        <topology evidence="1">Multi-pass membrane protein</topology>
    </subcellularLocation>
</comment>
<dbReference type="Gene3D" id="1.10.287.950">
    <property type="entry name" value="Methyl-accepting chemotaxis protein"/>
    <property type="match status" value="1"/>
</dbReference>
<evidence type="ECO:0000259" key="9">
    <source>
        <dbReference type="PROSITE" id="PS50111"/>
    </source>
</evidence>
<reference evidence="11 12" key="1">
    <citation type="submission" date="2016-01" db="EMBL/GenBank/DDBJ databases">
        <title>Draft genome of the antarctic isolate Shewanella frigidimarina Ag06-30.</title>
        <authorList>
            <person name="Parmeciano Di Noto G."/>
            <person name="Vazquez S."/>
            <person name="Mac Cormack W."/>
            <person name="Iriarte A."/>
            <person name="Quiroga C."/>
        </authorList>
    </citation>
    <scope>NUCLEOTIDE SEQUENCE [LARGE SCALE GENOMIC DNA]</scope>
    <source>
        <strain evidence="11 12">Ag06-30</strain>
    </source>
</reference>
<dbReference type="GO" id="GO:0006935">
    <property type="term" value="P:chemotaxis"/>
    <property type="evidence" value="ECO:0007669"/>
    <property type="project" value="UniProtKB-ARBA"/>
</dbReference>
<dbReference type="Pfam" id="PF00015">
    <property type="entry name" value="MCPsignal"/>
    <property type="match status" value="1"/>
</dbReference>
<evidence type="ECO:0000256" key="4">
    <source>
        <dbReference type="ARBA" id="ARBA00023136"/>
    </source>
</evidence>
<dbReference type="EMBL" id="LRDC01000062">
    <property type="protein sequence ID" value="KVX00222.1"/>
    <property type="molecule type" value="Genomic_DNA"/>
</dbReference>
<accession>A0A106BX25</accession>
<feature type="domain" description="Methyl-accepting transducer" evidence="9">
    <location>
        <begin position="267"/>
        <end position="503"/>
    </location>
</feature>
<dbReference type="SUPFAM" id="SSF58104">
    <property type="entry name" value="Methyl-accepting chemotaxis protein (MCP) signaling domain"/>
    <property type="match status" value="1"/>
</dbReference>
<organism evidence="11">
    <name type="scientific">Shewanella frigidimarina</name>
    <dbReference type="NCBI Taxonomy" id="56812"/>
    <lineage>
        <taxon>Bacteria</taxon>
        <taxon>Pseudomonadati</taxon>
        <taxon>Pseudomonadota</taxon>
        <taxon>Gammaproteobacteria</taxon>
        <taxon>Alteromonadales</taxon>
        <taxon>Shewanellaceae</taxon>
        <taxon>Shewanella</taxon>
    </lineage>
</organism>
<sequence length="539" mass="57847">MSWFSNMSIFKKVGLIFVLSVIIFAVNLAISTVAINKNRDTLSFMETKVAQRVELANQNVIYVQRLDELYTQAVSFADEDLLENANKTFTSLKGNLTNLSATDTQKSLMLGQLSQQLNEYNNMTLSLAQGMLDGTIDMADVGQISQKKAKVFETLTKGINTYKADKVDEFSSTIKEAGDRSEQSLYLSFSIGIALLVFMALATISIARAISGSAGDVANSLGELADGKGNLRHQLTVAGTDELGQVSSNFNRFLRLLADSIERVVSVTSPLLDSASSLKERMAVATKATKQQSHDAKAVHMSMEEMRHSVNDISHSAQQAAEAAQIAEREATEGLAVVQRTVSISQELNSGIELASNSIHELAKDTESVGSILNVITSIADQTNLLALNAAIEAARAGEHGRGFAVVADEVRALASKTADATKEIRGVLDKLKIAAESSVSTMDVAITKSSENERYAKDTGEVLSSIQSKIVSINSMNTHIASATEQQSLVAAHVANNVVEMNASFEQTLGILAEVQGISEGLDGFANELNHATSQFKL</sequence>
<dbReference type="Pfam" id="PF00672">
    <property type="entry name" value="HAMP"/>
    <property type="match status" value="1"/>
</dbReference>
<feature type="transmembrane region" description="Helical" evidence="8">
    <location>
        <begin position="13"/>
        <end position="35"/>
    </location>
</feature>
<evidence type="ECO:0000256" key="5">
    <source>
        <dbReference type="ARBA" id="ARBA00023224"/>
    </source>
</evidence>
<evidence type="ECO:0000256" key="7">
    <source>
        <dbReference type="PROSITE-ProRule" id="PRU00284"/>
    </source>
</evidence>
<keyword evidence="3 8" id="KW-1133">Transmembrane helix</keyword>
<keyword evidence="2 8" id="KW-0812">Transmembrane</keyword>
<evidence type="ECO:0000313" key="12">
    <source>
        <dbReference type="Proteomes" id="UP000055702"/>
    </source>
</evidence>
<evidence type="ECO:0000256" key="3">
    <source>
        <dbReference type="ARBA" id="ARBA00022989"/>
    </source>
</evidence>
<comment type="similarity">
    <text evidence="6">Belongs to the methyl-accepting chemotaxis (MCP) protein family.</text>
</comment>
<dbReference type="PANTHER" id="PTHR32089:SF119">
    <property type="entry name" value="METHYL-ACCEPTING CHEMOTAXIS PROTEIN CTPL"/>
    <property type="match status" value="1"/>
</dbReference>
<dbReference type="GO" id="GO:0007165">
    <property type="term" value="P:signal transduction"/>
    <property type="evidence" value="ECO:0007669"/>
    <property type="project" value="UniProtKB-KW"/>
</dbReference>
<feature type="domain" description="HAMP" evidence="10">
    <location>
        <begin position="208"/>
        <end position="262"/>
    </location>
</feature>
<dbReference type="PROSITE" id="PS50885">
    <property type="entry name" value="HAMP"/>
    <property type="match status" value="1"/>
</dbReference>
<proteinExistence type="inferred from homology"/>
<gene>
    <name evidence="11" type="ORF">AWJ07_09030</name>
</gene>
<dbReference type="InterPro" id="IPR004089">
    <property type="entry name" value="MCPsignal_dom"/>
</dbReference>
<dbReference type="InterPro" id="IPR003660">
    <property type="entry name" value="HAMP_dom"/>
</dbReference>
<feature type="transmembrane region" description="Helical" evidence="8">
    <location>
        <begin position="185"/>
        <end position="207"/>
    </location>
</feature>
<dbReference type="GO" id="GO:0016020">
    <property type="term" value="C:membrane"/>
    <property type="evidence" value="ECO:0007669"/>
    <property type="project" value="UniProtKB-SubCell"/>
</dbReference>
<keyword evidence="4 8" id="KW-0472">Membrane</keyword>
<evidence type="ECO:0000256" key="1">
    <source>
        <dbReference type="ARBA" id="ARBA00004141"/>
    </source>
</evidence>
<evidence type="ECO:0000313" key="11">
    <source>
        <dbReference type="EMBL" id="KVX00222.1"/>
    </source>
</evidence>
<dbReference type="SMART" id="SM00304">
    <property type="entry name" value="HAMP"/>
    <property type="match status" value="1"/>
</dbReference>
<dbReference type="PROSITE" id="PS50111">
    <property type="entry name" value="CHEMOTAXIS_TRANSDUC_2"/>
    <property type="match status" value="1"/>
</dbReference>
<evidence type="ECO:0000256" key="8">
    <source>
        <dbReference type="SAM" id="Phobius"/>
    </source>
</evidence>
<dbReference type="SMART" id="SM00283">
    <property type="entry name" value="MA"/>
    <property type="match status" value="1"/>
</dbReference>
<evidence type="ECO:0000256" key="2">
    <source>
        <dbReference type="ARBA" id="ARBA00022692"/>
    </source>
</evidence>
<dbReference type="FunFam" id="1.10.287.950:FF:000001">
    <property type="entry name" value="Methyl-accepting chemotaxis sensory transducer"/>
    <property type="match status" value="1"/>
</dbReference>
<dbReference type="Proteomes" id="UP000055702">
    <property type="component" value="Unassembled WGS sequence"/>
</dbReference>
<protein>
    <submittedName>
        <fullName evidence="11">Chemotaxis protein</fullName>
    </submittedName>
</protein>
<evidence type="ECO:0000256" key="6">
    <source>
        <dbReference type="ARBA" id="ARBA00029447"/>
    </source>
</evidence>
<dbReference type="CDD" id="cd06225">
    <property type="entry name" value="HAMP"/>
    <property type="match status" value="1"/>
</dbReference>
<comment type="caution">
    <text evidence="11">The sequence shown here is derived from an EMBL/GenBank/DDBJ whole genome shotgun (WGS) entry which is preliminary data.</text>
</comment>
<name>A0A106BX25_SHEFR</name>
<dbReference type="PANTHER" id="PTHR32089">
    <property type="entry name" value="METHYL-ACCEPTING CHEMOTAXIS PROTEIN MCPB"/>
    <property type="match status" value="1"/>
</dbReference>
<keyword evidence="5 7" id="KW-0807">Transducer</keyword>
<evidence type="ECO:0000259" key="10">
    <source>
        <dbReference type="PROSITE" id="PS50885"/>
    </source>
</evidence>
<dbReference type="AlphaFoldDB" id="A0A106BX25"/>